<gene>
    <name evidence="2" type="ORF">OTK00_001677</name>
</gene>
<feature type="transmembrane region" description="Helical" evidence="1">
    <location>
        <begin position="12"/>
        <end position="30"/>
    </location>
</feature>
<evidence type="ECO:0000313" key="2">
    <source>
        <dbReference type="EMBL" id="WAM33198.1"/>
    </source>
</evidence>
<dbReference type="Gene3D" id="3.30.700.10">
    <property type="entry name" value="Glycoprotein, Type 4 Pilin"/>
    <property type="match status" value="1"/>
</dbReference>
<keyword evidence="3" id="KW-1185">Reference proteome</keyword>
<keyword evidence="1" id="KW-1133">Transmembrane helix</keyword>
<dbReference type="InterPro" id="IPR012902">
    <property type="entry name" value="N_methyl_site"/>
</dbReference>
<dbReference type="EMBL" id="CP113865">
    <property type="protein sequence ID" value="WAM33198.1"/>
    <property type="molecule type" value="Genomic_DNA"/>
</dbReference>
<dbReference type="InterPro" id="IPR045584">
    <property type="entry name" value="Pilin-like"/>
</dbReference>
<dbReference type="Proteomes" id="UP001164909">
    <property type="component" value="Chromosome"/>
</dbReference>
<organism evidence="2 3">
    <name type="scientific">Caldicellulosiruptor morganii</name>
    <dbReference type="NCBI Taxonomy" id="1387555"/>
    <lineage>
        <taxon>Bacteria</taxon>
        <taxon>Bacillati</taxon>
        <taxon>Bacillota</taxon>
        <taxon>Bacillota incertae sedis</taxon>
        <taxon>Caldicellulosiruptorales</taxon>
        <taxon>Caldicellulosiruptoraceae</taxon>
        <taxon>Caldicellulosiruptor</taxon>
    </lineage>
</organism>
<proteinExistence type="predicted"/>
<keyword evidence="1" id="KW-0812">Transmembrane</keyword>
<dbReference type="RefSeq" id="WP_045170211.1">
    <property type="nucleotide sequence ID" value="NZ_CP113865.1"/>
</dbReference>
<keyword evidence="1" id="KW-0472">Membrane</keyword>
<name>A0ABY7BK31_9FIRM</name>
<dbReference type="SUPFAM" id="SSF54523">
    <property type="entry name" value="Pili subunits"/>
    <property type="match status" value="1"/>
</dbReference>
<dbReference type="NCBIfam" id="TIGR02532">
    <property type="entry name" value="IV_pilin_GFxxxE"/>
    <property type="match status" value="1"/>
</dbReference>
<evidence type="ECO:0000313" key="3">
    <source>
        <dbReference type="Proteomes" id="UP001164909"/>
    </source>
</evidence>
<evidence type="ECO:0000256" key="1">
    <source>
        <dbReference type="SAM" id="Phobius"/>
    </source>
</evidence>
<protein>
    <submittedName>
        <fullName evidence="2">Prepilin-type N-terminal cleavage/methylation domain-containing protein</fullName>
    </submittedName>
</protein>
<sequence length="183" mass="20424">MKRKGFSLVEMVIVLAILAIILSIAIPNYLSGKNRAEVQSAANQIADMFQKLYDLEDKEMNYTTYYIKINNYIVPDSSGNYYFQIQLVKRQGGSEVVLDELKSSRVEIVTPNDLIVTGSGPVWTYICYGNDGNLWRFTGSPAGQSVYFTSAKELVVNIKNFGGGRYRKTVLIKTSPPGSVEVK</sequence>
<accession>A0ABY7BK31</accession>
<dbReference type="Pfam" id="PF07963">
    <property type="entry name" value="N_methyl"/>
    <property type="match status" value="1"/>
</dbReference>
<dbReference type="PROSITE" id="PS00409">
    <property type="entry name" value="PROKAR_NTER_METHYL"/>
    <property type="match status" value="1"/>
</dbReference>
<reference evidence="2" key="1">
    <citation type="submission" date="2022-12" db="EMBL/GenBank/DDBJ databases">
        <authorList>
            <person name="Bing R.G."/>
            <person name="Willard D.J."/>
            <person name="Manesh M.J.H."/>
            <person name="Laemthong T."/>
            <person name="Crosby J.R."/>
            <person name="Kelly R.M."/>
        </authorList>
    </citation>
    <scope>NUCLEOTIDE SEQUENCE</scope>
    <source>
        <strain evidence="2">DSM 8990</strain>
    </source>
</reference>